<dbReference type="PANTHER" id="PTHR23033">
    <property type="entry name" value="BETA1,3-GALACTOSYLTRANSFERASE"/>
    <property type="match status" value="1"/>
</dbReference>
<name>A0AAN6RLX7_9PLEO</name>
<sequence length="453" mass="51442">MAPRNPYSFAPMVAVTSLRARSYRISFLVALSVAISLFLFWRGSAHIEVQDWPQEPPAQPSARDARCIDFPDPGNIAIAVKTGATEAVEKIPVLMRTSLQCAENVMIFSDLEQDVAGYHLYDALANVSESAMEGNPDFDFYKKLKEAEKYGQIEKMMTGSNDPRKPSNMAAWTLDKYKQLHVLEDLYAEYPDKDWYLMIDADSYIVWHNLLTWLKRMPNPRRNKLYIGSPTQIDGKLFAHGGSGIFLSQAAMHEFAVVNKGIASKWDKPMKEHCCGDFIIGVALKEMGIDLIHAWPTINGEKPLTLPFGPSHWCQPFITMHHVGPEEMNDIANFELSREHKKKPLIFAELYTAFVKGILPDKLDKWDNQCGDEKTDVDSYETCQKKCEDDEKCFQFNYDGKQCAMCHSIHLGYSMPSEGEPGMRSGWLVGRINEWVNKQPPCKPEFLKIKAPN</sequence>
<evidence type="ECO:0000256" key="1">
    <source>
        <dbReference type="ARBA" id="ARBA00004606"/>
    </source>
</evidence>
<evidence type="ECO:0000256" key="3">
    <source>
        <dbReference type="ARBA" id="ARBA00022692"/>
    </source>
</evidence>
<evidence type="ECO:0000313" key="8">
    <source>
        <dbReference type="Proteomes" id="UP001280581"/>
    </source>
</evidence>
<reference evidence="7 8" key="1">
    <citation type="submission" date="2021-02" db="EMBL/GenBank/DDBJ databases">
        <title>Genome assembly of Pseudopithomyces chartarum.</title>
        <authorList>
            <person name="Jauregui R."/>
            <person name="Singh J."/>
            <person name="Voisey C."/>
        </authorList>
    </citation>
    <scope>NUCLEOTIDE SEQUENCE [LARGE SCALE GENOMIC DNA]</scope>
    <source>
        <strain evidence="7 8">AGR01</strain>
    </source>
</reference>
<gene>
    <name evidence="7" type="ORF">GRF29_8g1620669</name>
</gene>
<accession>A0AAN6RLX7</accession>
<evidence type="ECO:0000256" key="6">
    <source>
        <dbReference type="ARBA" id="ARBA00023136"/>
    </source>
</evidence>
<keyword evidence="4" id="KW-0735">Signal-anchor</keyword>
<dbReference type="InterPro" id="IPR026050">
    <property type="entry name" value="C1GALT1/C1GALT1_chp1"/>
</dbReference>
<protein>
    <recommendedName>
        <fullName evidence="9">Glycosyltransferase family 31 protein</fullName>
    </recommendedName>
</protein>
<comment type="subcellular location">
    <subcellularLocation>
        <location evidence="1">Membrane</location>
        <topology evidence="1">Single-pass type II membrane protein</topology>
    </subcellularLocation>
</comment>
<dbReference type="AlphaFoldDB" id="A0AAN6RLX7"/>
<evidence type="ECO:0008006" key="9">
    <source>
        <dbReference type="Google" id="ProtNLM"/>
    </source>
</evidence>
<evidence type="ECO:0000313" key="7">
    <source>
        <dbReference type="EMBL" id="KAK3215946.1"/>
    </source>
</evidence>
<keyword evidence="6" id="KW-0472">Membrane</keyword>
<dbReference type="GO" id="GO:0016020">
    <property type="term" value="C:membrane"/>
    <property type="evidence" value="ECO:0007669"/>
    <property type="project" value="UniProtKB-SubCell"/>
</dbReference>
<evidence type="ECO:0000256" key="2">
    <source>
        <dbReference type="ARBA" id="ARBA00006462"/>
    </source>
</evidence>
<dbReference type="Gene3D" id="3.90.550.50">
    <property type="match status" value="1"/>
</dbReference>
<comment type="similarity">
    <text evidence="2">Belongs to the glycosyltransferase 31 family. Beta3-Gal-T subfamily.</text>
</comment>
<dbReference type="Proteomes" id="UP001280581">
    <property type="component" value="Unassembled WGS sequence"/>
</dbReference>
<dbReference type="EMBL" id="WVTA01000002">
    <property type="protein sequence ID" value="KAK3215946.1"/>
    <property type="molecule type" value="Genomic_DNA"/>
</dbReference>
<keyword evidence="3" id="KW-0812">Transmembrane</keyword>
<organism evidence="7 8">
    <name type="scientific">Pseudopithomyces chartarum</name>
    <dbReference type="NCBI Taxonomy" id="1892770"/>
    <lineage>
        <taxon>Eukaryota</taxon>
        <taxon>Fungi</taxon>
        <taxon>Dikarya</taxon>
        <taxon>Ascomycota</taxon>
        <taxon>Pezizomycotina</taxon>
        <taxon>Dothideomycetes</taxon>
        <taxon>Pleosporomycetidae</taxon>
        <taxon>Pleosporales</taxon>
        <taxon>Massarineae</taxon>
        <taxon>Didymosphaeriaceae</taxon>
        <taxon>Pseudopithomyces</taxon>
    </lineage>
</organism>
<evidence type="ECO:0000256" key="5">
    <source>
        <dbReference type="ARBA" id="ARBA00022989"/>
    </source>
</evidence>
<evidence type="ECO:0000256" key="4">
    <source>
        <dbReference type="ARBA" id="ARBA00022968"/>
    </source>
</evidence>
<proteinExistence type="inferred from homology"/>
<dbReference type="PANTHER" id="PTHR23033:SF40">
    <property type="entry name" value="APPLE DOMAIN-CONTAINING PROTEIN"/>
    <property type="match status" value="1"/>
</dbReference>
<keyword evidence="8" id="KW-1185">Reference proteome</keyword>
<keyword evidence="5" id="KW-1133">Transmembrane helix</keyword>
<dbReference type="Gene3D" id="3.50.4.10">
    <property type="entry name" value="Hepatocyte Growth Factor"/>
    <property type="match status" value="1"/>
</dbReference>
<comment type="caution">
    <text evidence="7">The sequence shown here is derived from an EMBL/GenBank/DDBJ whole genome shotgun (WGS) entry which is preliminary data.</text>
</comment>